<feature type="domain" description="Helicase HerA central" evidence="2">
    <location>
        <begin position="455"/>
        <end position="691"/>
    </location>
</feature>
<dbReference type="InterPro" id="IPR027417">
    <property type="entry name" value="P-loop_NTPase"/>
</dbReference>
<feature type="compositionally biased region" description="Low complexity" evidence="1">
    <location>
        <begin position="269"/>
        <end position="282"/>
    </location>
</feature>
<dbReference type="Pfam" id="PF01935">
    <property type="entry name" value="DUF87"/>
    <property type="match status" value="1"/>
</dbReference>
<name>A0A6S6UBP2_9BACT</name>
<feature type="compositionally biased region" description="Low complexity" evidence="1">
    <location>
        <begin position="222"/>
        <end position="242"/>
    </location>
</feature>
<dbReference type="EMBL" id="CACVAR010000365">
    <property type="protein sequence ID" value="CAA6824159.1"/>
    <property type="molecule type" value="Genomic_DNA"/>
</dbReference>
<feature type="region of interest" description="Disordered" evidence="1">
    <location>
        <begin position="204"/>
        <end position="242"/>
    </location>
</feature>
<evidence type="ECO:0000256" key="1">
    <source>
        <dbReference type="SAM" id="MobiDB-lite"/>
    </source>
</evidence>
<protein>
    <recommendedName>
        <fullName evidence="2">Helicase HerA central domain-containing protein</fullName>
    </recommendedName>
</protein>
<dbReference type="SUPFAM" id="SSF52540">
    <property type="entry name" value="P-loop containing nucleoside triphosphate hydrolases"/>
    <property type="match status" value="1"/>
</dbReference>
<evidence type="ECO:0000259" key="2">
    <source>
        <dbReference type="Pfam" id="PF01935"/>
    </source>
</evidence>
<gene>
    <name evidence="3" type="ORF">HELGO_WM24108</name>
</gene>
<dbReference type="Gene3D" id="3.40.50.300">
    <property type="entry name" value="P-loop containing nucleotide triphosphate hydrolases"/>
    <property type="match status" value="2"/>
</dbReference>
<proteinExistence type="predicted"/>
<dbReference type="PANTHER" id="PTHR30121:SF6">
    <property type="entry name" value="SLR6007 PROTEIN"/>
    <property type="match status" value="1"/>
</dbReference>
<dbReference type="InterPro" id="IPR051162">
    <property type="entry name" value="T4SS_component"/>
</dbReference>
<sequence length="1069" mass="122021">MTKKIEKCNNISYTDIKLDIAIQNFLERRDYERYDIQKIDIENNEKINFVKISHISYDREKSNNDLNLIDFQQLLSSVASKSQKFVYMIEGSKQGISLYLGSRDSSFLKETFEGIYSGSTVEESSQSMFSKEMRYSRAMLGIPALKRDSDKEYKQSLEKILFPMQGKIFRMVLVAESYNLETVQNIISNYQTLGSELHRLVKQSKNEQQSNANTEGVTFTEGSSFSDTESTSDSDTKSSSHSGGLSMIFASYNYNEVNSNTQTTNFSRTNSKNQSQSLNQNQTKTDTIGITYDEINKSAEYCENLIDTYIKRFQKGLNHGMWNSSLYIQAEDEGVLSELEHTLKSVYSGDESYYESIRFSNGLGDNQSIDISKLPMLYFDKKVKHPIHHSFLGFSSAINTEELSILASLPHNDVDGISVSKVSSFGLTQAKTEADSIDIGVVLNKKKPTHQRFRLSQEALNGHLFVSGITGSGKSNTIKSILGKIWNEYHTPFLVIEPAKSEYQFLQKNIPELQIFKLGGANDVFRFNPFVFDYKKENQYSVLNHIDSIKSSFNAAFPMYGPMPYILEEAIHKIYEDKGWNLSTLEHPAFDEEIGLSDEFNRMLFPKMDELQKAISSIVDGAGYHNELQSNIKAALITRIKNLTIGAKGMIFNSQHAIESKHLFEKPTIIELSSIVNSEEKSLIMGLILNSLYRYRESFGIVSKLKHVVVIEEAHRLLPNIPFEQNMESTNSKASAVESFTNMLAEARAFGQGIIIADQVANKLHSDVIKNTNIKILHRTMAKDDRSMVGDSINLNEHQVLDIAELARGEAIVHSSDVHKAFLVKIDEIESSNVVDVSKFQKDFLEKYEYYAYLFPFENKFYSPLGRKLINSNRDYISNPKNQYKVLQIITQALLGESKKCIDFWHSLEEKNIYLIMEIFSQFEALNSISTYKKPYYFKKMYQAVVELFLVLDKGVELENEIQKLQKSLLHKKVENLYASMEFYSEDKVDFSLLIEEHLFLNKAVVEEMNQALPLASRNQKELSLLLHRITNKLFGITSKTLTYVILAMRHGNVEKDLNPLVSELSNVQ</sequence>
<evidence type="ECO:0000313" key="3">
    <source>
        <dbReference type="EMBL" id="CAA6824159.1"/>
    </source>
</evidence>
<dbReference type="PANTHER" id="PTHR30121">
    <property type="entry name" value="UNCHARACTERIZED PROTEIN YJGR-RELATED"/>
    <property type="match status" value="1"/>
</dbReference>
<reference evidence="3" key="1">
    <citation type="submission" date="2020-01" db="EMBL/GenBank/DDBJ databases">
        <authorList>
            <person name="Meier V. D."/>
            <person name="Meier V D."/>
        </authorList>
    </citation>
    <scope>NUCLEOTIDE SEQUENCE</scope>
    <source>
        <strain evidence="3">HLG_WM_MAG_03</strain>
    </source>
</reference>
<feature type="compositionally biased region" description="Polar residues" evidence="1">
    <location>
        <begin position="206"/>
        <end position="221"/>
    </location>
</feature>
<dbReference type="AlphaFoldDB" id="A0A6S6UBP2"/>
<accession>A0A6S6UBP2</accession>
<dbReference type="InterPro" id="IPR002789">
    <property type="entry name" value="HerA_central"/>
</dbReference>
<organism evidence="3">
    <name type="scientific">uncultured Sulfurovum sp</name>
    <dbReference type="NCBI Taxonomy" id="269237"/>
    <lineage>
        <taxon>Bacteria</taxon>
        <taxon>Pseudomonadati</taxon>
        <taxon>Campylobacterota</taxon>
        <taxon>Epsilonproteobacteria</taxon>
        <taxon>Campylobacterales</taxon>
        <taxon>Sulfurovaceae</taxon>
        <taxon>Sulfurovum</taxon>
        <taxon>environmental samples</taxon>
    </lineage>
</organism>
<feature type="region of interest" description="Disordered" evidence="1">
    <location>
        <begin position="260"/>
        <end position="282"/>
    </location>
</feature>